<feature type="compositionally biased region" description="Polar residues" evidence="9">
    <location>
        <begin position="460"/>
        <end position="470"/>
    </location>
</feature>
<dbReference type="Gene3D" id="2.60.120.560">
    <property type="entry name" value="Exo-inulinase, domain 1"/>
    <property type="match status" value="2"/>
</dbReference>
<dbReference type="InterPro" id="IPR000719">
    <property type="entry name" value="Prot_kinase_dom"/>
</dbReference>
<sequence>MADQRLALLEVKERNELESLLMGFDLEWSADALGAWCDRLMSESTPPYREIAISELVKIDLHRSWSAGLSPRLEDYVRQIPTLGTAETVSADLVLAEYEARRSSGSNVDLASYEARFPRQFARLRRLVRELADSRLTPRADHEDGAHPAQASIDTSRIEQVRDTAVGTANRRSIGDLPSEFGRYRIIRELGAGAMGKVYLAHDSQLDRQVALKTPGFACDDDESLVTRFYREARAAAKLHHRNLCPVFDVGEIDGRHFISMAFVKGRSMRELIKPDKLPPQRTSAILIHRLAVALAEAHRHNVIHRDLKPANIMIDNKKEPVVMDFGLARQTDVESRVTQSGMAVGTPAYMSPEQIRGELDDVDAAADTYALGVILYELLTGRLPFRGPIAKVVYGVVHETPATPSSIRPEIDPQLESICAKMMAKRRSDRYPSMEAVASDLKDYLKGNTQPKPPRSTHSKTPQVSSGSEVASGITETGALNAYFAAQAAQDPTNTIVESLPTQTPELIVRPKKRVASRRGRGGGRGKWIATGFGGVLFLAGVIVYFADGSRLKVEDGTAAVIETNPDGTLKRVTTAPNPATPTDALKGRRADSPADDSAAIQSSPTAGSVTVAADGITIRTGGDARQLAMSPNGQRFAVTGVDSPGRFTIHDTQSGRQITQFDDPERPGLDTSQLSYSPDGQSLLYCTGNHVTVISATDGSAKASYEFPAPPQLAVFPKRTWALALYRIDSVHRKERAAVPQRLRIWDWKSGETLHDELAPDQNHNFPAISPDERFVTFGAEHYHVRRTLSVEGKQIALTTPTPFENTTRVRGPLIFSPDGKLAACSLKNANAMAAVVDVFTGRVVTRLDPASAQQHNEGHLYGCSLRFTPDGTQIVMADHSGHVAVWDAHSGALVRELDQFENSGNHFPPGVAVSRHGHVVVGGTTLDGRITIKHLSASVPHEDGFVSLFPGGDLSGWSGIPGRWTIRDGELVASETSGNSALQSNTALCSDREYQNFELRVDVKLEGTGQRLANSGIQFRSKLIDANSYVVAGPQADIGDGYWGSVYGEKTSGMMRAAEEDVIADIVRRDDWNAYQLRVRGDNVAISINGKEVLNDDFLGLPKSGLIGFQLHCNRDMTVRFRNARIKEFADTPTLAPPVSKVDERSDWVDLFNGHDLTGWKQRLRSGAWSVNSGYIFARASRRGEKVGGWLESERQFKDFELELEYYLERDGNSGVFLRTAPANKPTGSDQLEIQLLDDHSPKLRGKLNGTQLTGAIYGVVEPRPRASAPINQWNQMSVRALGSKITVHVNGVKLVDADLDTWKQQVNGRFQYGRGGPIGLQWYGDLVRFRNIRVRELNP</sequence>
<dbReference type="Proteomes" id="UP000321353">
    <property type="component" value="Chromosome"/>
</dbReference>
<dbReference type="Pfam" id="PF06439">
    <property type="entry name" value="3keto-disac_hyd"/>
    <property type="match status" value="2"/>
</dbReference>
<dbReference type="GO" id="GO:0016787">
    <property type="term" value="F:hydrolase activity"/>
    <property type="evidence" value="ECO:0007669"/>
    <property type="project" value="InterPro"/>
</dbReference>
<dbReference type="InterPro" id="IPR008271">
    <property type="entry name" value="Ser/Thr_kinase_AS"/>
</dbReference>
<name>A0A5B9MQ43_9BACT</name>
<dbReference type="Gene3D" id="2.130.10.10">
    <property type="entry name" value="YVTN repeat-like/Quinoprotein amine dehydrogenase"/>
    <property type="match status" value="2"/>
</dbReference>
<organism evidence="11 12">
    <name type="scientific">Stieleria maiorica</name>
    <dbReference type="NCBI Taxonomy" id="2795974"/>
    <lineage>
        <taxon>Bacteria</taxon>
        <taxon>Pseudomonadati</taxon>
        <taxon>Planctomycetota</taxon>
        <taxon>Planctomycetia</taxon>
        <taxon>Pirellulales</taxon>
        <taxon>Pirellulaceae</taxon>
        <taxon>Stieleria</taxon>
    </lineage>
</organism>
<evidence type="ECO:0000313" key="11">
    <source>
        <dbReference type="EMBL" id="QEG02137.1"/>
    </source>
</evidence>
<feature type="domain" description="Protein kinase" evidence="10">
    <location>
        <begin position="184"/>
        <end position="446"/>
    </location>
</feature>
<dbReference type="EC" id="2.7.11.1" evidence="1"/>
<evidence type="ECO:0000256" key="3">
    <source>
        <dbReference type="ARBA" id="ARBA00022679"/>
    </source>
</evidence>
<keyword evidence="5 11" id="KW-0418">Kinase</keyword>
<dbReference type="Gene3D" id="3.30.200.20">
    <property type="entry name" value="Phosphorylase Kinase, domain 1"/>
    <property type="match status" value="1"/>
</dbReference>
<dbReference type="RefSeq" id="WP_147871108.1">
    <property type="nucleotide sequence ID" value="NZ_CP036264.1"/>
</dbReference>
<evidence type="ECO:0000256" key="5">
    <source>
        <dbReference type="ARBA" id="ARBA00022777"/>
    </source>
</evidence>
<dbReference type="InterPro" id="IPR017441">
    <property type="entry name" value="Protein_kinase_ATP_BS"/>
</dbReference>
<evidence type="ECO:0000256" key="7">
    <source>
        <dbReference type="PROSITE-ProRule" id="PRU00221"/>
    </source>
</evidence>
<feature type="compositionally biased region" description="Low complexity" evidence="9">
    <location>
        <begin position="575"/>
        <end position="586"/>
    </location>
</feature>
<dbReference type="SUPFAM" id="SSF56112">
    <property type="entry name" value="Protein kinase-like (PK-like)"/>
    <property type="match status" value="1"/>
</dbReference>
<proteinExistence type="predicted"/>
<protein>
    <recommendedName>
        <fullName evidence="1">non-specific serine/threonine protein kinase</fullName>
        <ecNumber evidence="1">2.7.11.1</ecNumber>
    </recommendedName>
</protein>
<evidence type="ECO:0000313" key="12">
    <source>
        <dbReference type="Proteomes" id="UP000321353"/>
    </source>
</evidence>
<dbReference type="PROSITE" id="PS50082">
    <property type="entry name" value="WD_REPEATS_2"/>
    <property type="match status" value="1"/>
</dbReference>
<keyword evidence="3 11" id="KW-0808">Transferase</keyword>
<evidence type="ECO:0000256" key="6">
    <source>
        <dbReference type="ARBA" id="ARBA00022840"/>
    </source>
</evidence>
<reference evidence="11 12" key="1">
    <citation type="submission" date="2019-02" db="EMBL/GenBank/DDBJ databases">
        <title>Planctomycetal bacteria perform biofilm scaping via a novel small molecule.</title>
        <authorList>
            <person name="Jeske O."/>
            <person name="Boedeker C."/>
            <person name="Wiegand S."/>
            <person name="Breitling P."/>
            <person name="Kallscheuer N."/>
            <person name="Jogler M."/>
            <person name="Rohde M."/>
            <person name="Petersen J."/>
            <person name="Medema M.H."/>
            <person name="Surup F."/>
            <person name="Jogler C."/>
        </authorList>
    </citation>
    <scope>NUCLEOTIDE SEQUENCE [LARGE SCALE GENOMIC DNA]</scope>
    <source>
        <strain evidence="11 12">Mal15</strain>
    </source>
</reference>
<dbReference type="Pfam" id="PF00069">
    <property type="entry name" value="Pkinase"/>
    <property type="match status" value="1"/>
</dbReference>
<keyword evidence="7" id="KW-0853">WD repeat</keyword>
<feature type="repeat" description="WD" evidence="7">
    <location>
        <begin position="867"/>
        <end position="899"/>
    </location>
</feature>
<dbReference type="SUPFAM" id="SSF82171">
    <property type="entry name" value="DPP6 N-terminal domain-like"/>
    <property type="match status" value="1"/>
</dbReference>
<evidence type="ECO:0000256" key="8">
    <source>
        <dbReference type="PROSITE-ProRule" id="PRU10141"/>
    </source>
</evidence>
<dbReference type="GO" id="GO:0005524">
    <property type="term" value="F:ATP binding"/>
    <property type="evidence" value="ECO:0007669"/>
    <property type="project" value="UniProtKB-UniRule"/>
</dbReference>
<dbReference type="PANTHER" id="PTHR43289">
    <property type="entry name" value="MITOGEN-ACTIVATED PROTEIN KINASE KINASE KINASE 20-RELATED"/>
    <property type="match status" value="1"/>
</dbReference>
<feature type="region of interest" description="Disordered" evidence="9">
    <location>
        <begin position="571"/>
        <end position="608"/>
    </location>
</feature>
<dbReference type="InterPro" id="IPR010496">
    <property type="entry name" value="AL/BT2_dom"/>
</dbReference>
<feature type="compositionally biased region" description="Polar residues" evidence="9">
    <location>
        <begin position="652"/>
        <end position="662"/>
    </location>
</feature>
<feature type="region of interest" description="Disordered" evidence="9">
    <location>
        <begin position="445"/>
        <end position="472"/>
    </location>
</feature>
<evidence type="ECO:0000256" key="9">
    <source>
        <dbReference type="SAM" id="MobiDB-lite"/>
    </source>
</evidence>
<keyword evidence="12" id="KW-1185">Reference proteome</keyword>
<feature type="region of interest" description="Disordered" evidence="9">
    <location>
        <begin position="640"/>
        <end position="676"/>
    </location>
</feature>
<feature type="binding site" evidence="8">
    <location>
        <position position="213"/>
    </location>
    <ligand>
        <name>ATP</name>
        <dbReference type="ChEBI" id="CHEBI:30616"/>
    </ligand>
</feature>
<dbReference type="InterPro" id="IPR001680">
    <property type="entry name" value="WD40_rpt"/>
</dbReference>
<keyword evidence="4 8" id="KW-0547">Nucleotide-binding</keyword>
<keyword evidence="2" id="KW-0723">Serine/threonine-protein kinase</keyword>
<evidence type="ECO:0000256" key="2">
    <source>
        <dbReference type="ARBA" id="ARBA00022527"/>
    </source>
</evidence>
<evidence type="ECO:0000259" key="10">
    <source>
        <dbReference type="PROSITE" id="PS50011"/>
    </source>
</evidence>
<dbReference type="GO" id="GO:0004674">
    <property type="term" value="F:protein serine/threonine kinase activity"/>
    <property type="evidence" value="ECO:0007669"/>
    <property type="project" value="UniProtKB-KW"/>
</dbReference>
<dbReference type="KEGG" id="smam:Mal15_62200"/>
<dbReference type="InterPro" id="IPR011009">
    <property type="entry name" value="Kinase-like_dom_sf"/>
</dbReference>
<dbReference type="InterPro" id="IPR015943">
    <property type="entry name" value="WD40/YVTN_repeat-like_dom_sf"/>
</dbReference>
<evidence type="ECO:0000256" key="4">
    <source>
        <dbReference type="ARBA" id="ARBA00022741"/>
    </source>
</evidence>
<dbReference type="Gene3D" id="1.10.510.10">
    <property type="entry name" value="Transferase(Phosphotransferase) domain 1"/>
    <property type="match status" value="1"/>
</dbReference>
<dbReference type="PROSITE" id="PS00108">
    <property type="entry name" value="PROTEIN_KINASE_ST"/>
    <property type="match status" value="1"/>
</dbReference>
<gene>
    <name evidence="11" type="primary">prkC_33</name>
    <name evidence="11" type="ORF">Mal15_62200</name>
</gene>
<keyword evidence="6 8" id="KW-0067">ATP-binding</keyword>
<dbReference type="EMBL" id="CP036264">
    <property type="protein sequence ID" value="QEG02137.1"/>
    <property type="molecule type" value="Genomic_DNA"/>
</dbReference>
<dbReference type="SMART" id="SM00220">
    <property type="entry name" value="S_TKc"/>
    <property type="match status" value="1"/>
</dbReference>
<dbReference type="PROSITE" id="PS00107">
    <property type="entry name" value="PROTEIN_KINASE_ATP"/>
    <property type="match status" value="1"/>
</dbReference>
<dbReference type="FunFam" id="1.10.510.10:FF:000021">
    <property type="entry name" value="Serine/threonine protein kinase"/>
    <property type="match status" value="1"/>
</dbReference>
<accession>A0A5B9MQ43</accession>
<evidence type="ECO:0000256" key="1">
    <source>
        <dbReference type="ARBA" id="ARBA00012513"/>
    </source>
</evidence>
<dbReference type="CDD" id="cd14014">
    <property type="entry name" value="STKc_PknB_like"/>
    <property type="match status" value="1"/>
</dbReference>
<dbReference type="PANTHER" id="PTHR43289:SF6">
    <property type="entry name" value="SERINE_THREONINE-PROTEIN KINASE NEKL-3"/>
    <property type="match status" value="1"/>
</dbReference>
<dbReference type="PROSITE" id="PS50011">
    <property type="entry name" value="PROTEIN_KINASE_DOM"/>
    <property type="match status" value="1"/>
</dbReference>